<sequence length="66" mass="7316">MLGSSSQIRSPRTCFSSTVLASMSAGRPVEVERLIGKWRRENGSGKCSYVLNIGTIVDTAYRKNRH</sequence>
<dbReference type="EMBL" id="ML975159">
    <property type="protein sequence ID" value="KAF1811933.1"/>
    <property type="molecule type" value="Genomic_DNA"/>
</dbReference>
<reference evidence="1 3" key="1">
    <citation type="submission" date="2020-01" db="EMBL/GenBank/DDBJ databases">
        <authorList>
            <consortium name="DOE Joint Genome Institute"/>
            <person name="Haridas S."/>
            <person name="Albert R."/>
            <person name="Binder M."/>
            <person name="Bloem J."/>
            <person name="Labutti K."/>
            <person name="Salamov A."/>
            <person name="Andreopoulos B."/>
            <person name="Baker S.E."/>
            <person name="Barry K."/>
            <person name="Bills G."/>
            <person name="Bluhm B.H."/>
            <person name="Cannon C."/>
            <person name="Castanera R."/>
            <person name="Culley D.E."/>
            <person name="Daum C."/>
            <person name="Ezra D."/>
            <person name="Gonzalez J.B."/>
            <person name="Henrissat B."/>
            <person name="Kuo A."/>
            <person name="Liang C."/>
            <person name="Lipzen A."/>
            <person name="Lutzoni F."/>
            <person name="Magnuson J."/>
            <person name="Mondo S."/>
            <person name="Nolan M."/>
            <person name="Ohm R."/>
            <person name="Pangilinan J."/>
            <person name="Park H.-J."/>
            <person name="Ramirez L."/>
            <person name="Alfaro M."/>
            <person name="Sun H."/>
            <person name="Tritt A."/>
            <person name="Yoshinaga Y."/>
            <person name="Zwiers L.-H."/>
            <person name="Turgeon B.G."/>
            <person name="Goodwin S.B."/>
            <person name="Spatafora J.W."/>
            <person name="Crous P.W."/>
            <person name="Grigoriev I.V."/>
        </authorList>
    </citation>
    <scope>NUCLEOTIDE SEQUENCE</scope>
    <source>
        <strain evidence="1 3">CBS 781.70</strain>
    </source>
</reference>
<evidence type="ECO:0000313" key="3">
    <source>
        <dbReference type="RefSeq" id="XP_033533564.1"/>
    </source>
</evidence>
<reference evidence="3" key="3">
    <citation type="submission" date="2025-04" db="UniProtKB">
        <authorList>
            <consortium name="RefSeq"/>
        </authorList>
    </citation>
    <scope>IDENTIFICATION</scope>
    <source>
        <strain evidence="3">CBS 781.70</strain>
    </source>
</reference>
<proteinExistence type="predicted"/>
<dbReference type="RefSeq" id="XP_033533564.1">
    <property type="nucleotide sequence ID" value="XM_033675713.1"/>
</dbReference>
<evidence type="ECO:0000313" key="2">
    <source>
        <dbReference type="Proteomes" id="UP000504638"/>
    </source>
</evidence>
<dbReference type="AlphaFoldDB" id="A0A6G1G1L2"/>
<accession>A0A6G1G1L2</accession>
<name>A0A6G1G1L2_9PEZI</name>
<keyword evidence="2" id="KW-1185">Reference proteome</keyword>
<reference evidence="3" key="2">
    <citation type="submission" date="2020-04" db="EMBL/GenBank/DDBJ databases">
        <authorList>
            <consortium name="NCBI Genome Project"/>
        </authorList>
    </citation>
    <scope>NUCLEOTIDE SEQUENCE</scope>
    <source>
        <strain evidence="3">CBS 781.70</strain>
    </source>
</reference>
<dbReference type="GeneID" id="54416283"/>
<gene>
    <name evidence="1 3" type="ORF">P152DRAFT_38025</name>
</gene>
<organism evidence="1">
    <name type="scientific">Eremomyces bilateralis CBS 781.70</name>
    <dbReference type="NCBI Taxonomy" id="1392243"/>
    <lineage>
        <taxon>Eukaryota</taxon>
        <taxon>Fungi</taxon>
        <taxon>Dikarya</taxon>
        <taxon>Ascomycota</taxon>
        <taxon>Pezizomycotina</taxon>
        <taxon>Dothideomycetes</taxon>
        <taxon>Dothideomycetes incertae sedis</taxon>
        <taxon>Eremomycetales</taxon>
        <taxon>Eremomycetaceae</taxon>
        <taxon>Eremomyces</taxon>
    </lineage>
</organism>
<protein>
    <submittedName>
        <fullName evidence="1 3">Uncharacterized protein</fullName>
    </submittedName>
</protein>
<dbReference type="Proteomes" id="UP000504638">
    <property type="component" value="Unplaced"/>
</dbReference>
<evidence type="ECO:0000313" key="1">
    <source>
        <dbReference type="EMBL" id="KAF1811933.1"/>
    </source>
</evidence>